<feature type="compositionally biased region" description="Acidic residues" evidence="5">
    <location>
        <begin position="95"/>
        <end position="106"/>
    </location>
</feature>
<dbReference type="Pfam" id="PF00691">
    <property type="entry name" value="OmpA"/>
    <property type="match status" value="1"/>
</dbReference>
<dbReference type="PANTHER" id="PTHR30329:SF21">
    <property type="entry name" value="LIPOPROTEIN YIAD-RELATED"/>
    <property type="match status" value="1"/>
</dbReference>
<evidence type="ECO:0000256" key="2">
    <source>
        <dbReference type="ARBA" id="ARBA00023136"/>
    </source>
</evidence>
<feature type="chain" id="PRO_5046912748" evidence="6">
    <location>
        <begin position="21"/>
        <end position="465"/>
    </location>
</feature>
<dbReference type="EMBL" id="JBHULC010000004">
    <property type="protein sequence ID" value="MFD2519893.1"/>
    <property type="molecule type" value="Genomic_DNA"/>
</dbReference>
<dbReference type="Gene3D" id="3.30.1330.60">
    <property type="entry name" value="OmpA-like domain"/>
    <property type="match status" value="1"/>
</dbReference>
<dbReference type="InterPro" id="IPR036737">
    <property type="entry name" value="OmpA-like_sf"/>
</dbReference>
<feature type="domain" description="OmpA-like" evidence="7">
    <location>
        <begin position="350"/>
        <end position="465"/>
    </location>
</feature>
<evidence type="ECO:0000256" key="6">
    <source>
        <dbReference type="SAM" id="SignalP"/>
    </source>
</evidence>
<accession>A0ABW5J2C5</accession>
<keyword evidence="9" id="KW-1185">Reference proteome</keyword>
<evidence type="ECO:0000256" key="4">
    <source>
        <dbReference type="PROSITE-ProRule" id="PRU00473"/>
    </source>
</evidence>
<keyword evidence="6" id="KW-0732">Signal</keyword>
<dbReference type="InterPro" id="IPR050330">
    <property type="entry name" value="Bact_OuterMem_StrucFunc"/>
</dbReference>
<protein>
    <submittedName>
        <fullName evidence="8">OmpA family protein</fullName>
    </submittedName>
</protein>
<evidence type="ECO:0000256" key="5">
    <source>
        <dbReference type="SAM" id="MobiDB-lite"/>
    </source>
</evidence>
<dbReference type="InterPro" id="IPR006664">
    <property type="entry name" value="OMP_bac"/>
</dbReference>
<comment type="subcellular location">
    <subcellularLocation>
        <location evidence="1">Cell outer membrane</location>
    </subcellularLocation>
</comment>
<dbReference type="Proteomes" id="UP001597510">
    <property type="component" value="Unassembled WGS sequence"/>
</dbReference>
<dbReference type="CDD" id="cd07185">
    <property type="entry name" value="OmpA_C-like"/>
    <property type="match status" value="1"/>
</dbReference>
<evidence type="ECO:0000313" key="8">
    <source>
        <dbReference type="EMBL" id="MFD2519893.1"/>
    </source>
</evidence>
<dbReference type="Gene3D" id="2.60.120.560">
    <property type="entry name" value="Exo-inulinase, domain 1"/>
    <property type="match status" value="1"/>
</dbReference>
<feature type="compositionally biased region" description="Polar residues" evidence="5">
    <location>
        <begin position="115"/>
        <end position="127"/>
    </location>
</feature>
<evidence type="ECO:0000313" key="9">
    <source>
        <dbReference type="Proteomes" id="UP001597510"/>
    </source>
</evidence>
<dbReference type="RefSeq" id="WP_340235301.1">
    <property type="nucleotide sequence ID" value="NZ_JBBEWC010000004.1"/>
</dbReference>
<dbReference type="PRINTS" id="PR01021">
    <property type="entry name" value="OMPADOMAIN"/>
</dbReference>
<dbReference type="InterPro" id="IPR006665">
    <property type="entry name" value="OmpA-like"/>
</dbReference>
<proteinExistence type="predicted"/>
<evidence type="ECO:0000259" key="7">
    <source>
        <dbReference type="PROSITE" id="PS51123"/>
    </source>
</evidence>
<sequence>MKKIISLLFALFIMVNIAFAQIINPKETAKRKANDRVNNGIDRNIDKGLDKIEEGIGNIFKKKDKKAKKSKDDEEIEEEETSTAKSKSKKKSAADDDETDAEEDSEVTQTKKKTSGGNDESITQTPKKTSMKAYSKFDFIPGEKVVAVEDFSQDAVGDFPAKWNTNASGEIVNVDGSTFKWLQLSANGIFYPEFVSELPDNFTLEFDMMISEDFDNNGSGLKVIFPELSQRNAAYDQHFNGEARTNFDLHPLPAGDGVSLAWVIDNKNTKILDNSVSISWKPQESNHISIWRQKNRVRLYINETKVWDLPRAFITDVKYSLLFATYTNGGLPYLTNLRVAVGAPDTRSKLITEGKLVTRGILFDVNSDKLKPESYGVLKEIGTVLKENPTVKVKIIGHTDSDGDDSKNLDLSKRRAAAVKNALTTDFGIPNTQMETDGKGESEPSEPNTTPQGKANNRRVEFIKL</sequence>
<feature type="region of interest" description="Disordered" evidence="5">
    <location>
        <begin position="423"/>
        <end position="465"/>
    </location>
</feature>
<keyword evidence="3" id="KW-0998">Cell outer membrane</keyword>
<evidence type="ECO:0000256" key="3">
    <source>
        <dbReference type="ARBA" id="ARBA00023237"/>
    </source>
</evidence>
<gene>
    <name evidence="8" type="ORF">ACFSR2_03295</name>
</gene>
<organism evidence="8 9">
    <name type="scientific">Emticicia soli</name>
    <dbReference type="NCBI Taxonomy" id="2027878"/>
    <lineage>
        <taxon>Bacteria</taxon>
        <taxon>Pseudomonadati</taxon>
        <taxon>Bacteroidota</taxon>
        <taxon>Cytophagia</taxon>
        <taxon>Cytophagales</taxon>
        <taxon>Leadbetterellaceae</taxon>
        <taxon>Emticicia</taxon>
    </lineage>
</organism>
<comment type="caution">
    <text evidence="8">The sequence shown here is derived from an EMBL/GenBank/DDBJ whole genome shotgun (WGS) entry which is preliminary data.</text>
</comment>
<dbReference type="PROSITE" id="PS51123">
    <property type="entry name" value="OMPA_2"/>
    <property type="match status" value="1"/>
</dbReference>
<reference evidence="9" key="1">
    <citation type="journal article" date="2019" name="Int. J. Syst. Evol. Microbiol.">
        <title>The Global Catalogue of Microorganisms (GCM) 10K type strain sequencing project: providing services to taxonomists for standard genome sequencing and annotation.</title>
        <authorList>
            <consortium name="The Broad Institute Genomics Platform"/>
            <consortium name="The Broad Institute Genome Sequencing Center for Infectious Disease"/>
            <person name="Wu L."/>
            <person name="Ma J."/>
        </authorList>
    </citation>
    <scope>NUCLEOTIDE SEQUENCE [LARGE SCALE GENOMIC DNA]</scope>
    <source>
        <strain evidence="9">KCTC 52344</strain>
    </source>
</reference>
<name>A0ABW5J2C5_9BACT</name>
<feature type="compositionally biased region" description="Polar residues" evidence="5">
    <location>
        <begin position="445"/>
        <end position="455"/>
    </location>
</feature>
<feature type="signal peptide" evidence="6">
    <location>
        <begin position="1"/>
        <end position="20"/>
    </location>
</feature>
<keyword evidence="2 4" id="KW-0472">Membrane</keyword>
<evidence type="ECO:0000256" key="1">
    <source>
        <dbReference type="ARBA" id="ARBA00004442"/>
    </source>
</evidence>
<dbReference type="PANTHER" id="PTHR30329">
    <property type="entry name" value="STATOR ELEMENT OF FLAGELLAR MOTOR COMPLEX"/>
    <property type="match status" value="1"/>
</dbReference>
<dbReference type="SUPFAM" id="SSF103088">
    <property type="entry name" value="OmpA-like"/>
    <property type="match status" value="1"/>
</dbReference>
<feature type="region of interest" description="Disordered" evidence="5">
    <location>
        <begin position="62"/>
        <end position="127"/>
    </location>
</feature>